<dbReference type="InterPro" id="IPR015881">
    <property type="entry name" value="ARHD_Rieske_2Fe_2S"/>
</dbReference>
<dbReference type="GO" id="GO:0016491">
    <property type="term" value="F:oxidoreductase activity"/>
    <property type="evidence" value="ECO:0007669"/>
    <property type="project" value="UniProtKB-KW"/>
</dbReference>
<dbReference type="InterPro" id="IPR017941">
    <property type="entry name" value="Rieske_2Fe-2S"/>
</dbReference>
<reference evidence="7 8" key="2">
    <citation type="submission" date="2015-02" db="EMBL/GenBank/DDBJ databases">
        <title>The complete genome of Sphingomonas hengshuiensis sp. WHSC-8 isolated from soil of Hengshui Lake.</title>
        <authorList>
            <person name="Wei S."/>
            <person name="Guo J."/>
            <person name="Su C."/>
            <person name="Wu R."/>
            <person name="Zhang Z."/>
            <person name="Liang K."/>
            <person name="Li H."/>
            <person name="Wang T."/>
            <person name="Liu H."/>
            <person name="Zhang C."/>
            <person name="Li Z."/>
            <person name="Wang Q."/>
            <person name="Meng J."/>
        </authorList>
    </citation>
    <scope>NUCLEOTIDE SEQUENCE [LARGE SCALE GENOMIC DNA]</scope>
    <source>
        <strain evidence="7 8">WHSC-8</strain>
    </source>
</reference>
<dbReference type="InterPro" id="IPR050584">
    <property type="entry name" value="Cholesterol_7-desaturase"/>
</dbReference>
<keyword evidence="1" id="KW-0001">2Fe-2S</keyword>
<dbReference type="EMBL" id="CP010836">
    <property type="protein sequence ID" value="AJP72538.1"/>
    <property type="molecule type" value="Genomic_DNA"/>
</dbReference>
<dbReference type="Gene3D" id="2.102.10.10">
    <property type="entry name" value="Rieske [2Fe-2S] iron-sulphur domain"/>
    <property type="match status" value="1"/>
</dbReference>
<dbReference type="PROSITE" id="PS51296">
    <property type="entry name" value="RIESKE"/>
    <property type="match status" value="1"/>
</dbReference>
<dbReference type="PANTHER" id="PTHR21266">
    <property type="entry name" value="IRON-SULFUR DOMAIN CONTAINING PROTEIN"/>
    <property type="match status" value="1"/>
</dbReference>
<protein>
    <submittedName>
        <fullName evidence="7">(2Fe-2S)-binding protein</fullName>
    </submittedName>
</protein>
<dbReference type="GO" id="GO:0005506">
    <property type="term" value="F:iron ion binding"/>
    <property type="evidence" value="ECO:0007669"/>
    <property type="project" value="InterPro"/>
</dbReference>
<accession>A0A7U4LFR4</accession>
<dbReference type="SUPFAM" id="SSF50022">
    <property type="entry name" value="ISP domain"/>
    <property type="match status" value="1"/>
</dbReference>
<dbReference type="InterPro" id="IPR045623">
    <property type="entry name" value="LigXa_C"/>
</dbReference>
<dbReference type="GO" id="GO:0051537">
    <property type="term" value="F:2 iron, 2 sulfur cluster binding"/>
    <property type="evidence" value="ECO:0007669"/>
    <property type="project" value="UniProtKB-KW"/>
</dbReference>
<dbReference type="Gene3D" id="3.90.380.10">
    <property type="entry name" value="Naphthalene 1,2-dioxygenase Alpha Subunit, Chain A, domain 1"/>
    <property type="match status" value="1"/>
</dbReference>
<dbReference type="RefSeq" id="WP_044332781.1">
    <property type="nucleotide sequence ID" value="NZ_CP010836.1"/>
</dbReference>
<dbReference type="PANTHER" id="PTHR21266:SF59">
    <property type="entry name" value="BLR4922 PROTEIN"/>
    <property type="match status" value="1"/>
</dbReference>
<sequence>MLSHDDNELLCRIGPDTPMGNLMRRFWMPALLTQELVADGKPVRIRLLGEDLVAFMDSQGRIGLLDEHCPHRGTSLALGVNGECGLRCLFHGWKFDVTGQCLDTPAEPENSKLAKAMKVKAYPTRVAGGMVWTYMGPAEREPEFPHFPWFDMPEGSCEAFKVIYECNYSQALEGAVDSSHAGILHKESAWEHPAKWPHEKDLRPKLEVEFTRYGMRYCAVRNADENLKNGRMTQVPMPFYTFIPPDGPKAPEFRRNRRLVNAFVPRDDYSTWHIQFFYDPGQTIDRAHRMAEANTPHDENFFKTNGMSVWYNQDRDMMRTANMSGISGVALQDHAVSETMGRMVDRTKEHLGRSDMAVVAFRRMMLKTVRHMIETGEVPQADQGAFDWTQITAETFFFEPERKWQELQPLAENLQPVGAAA</sequence>
<evidence type="ECO:0000256" key="4">
    <source>
        <dbReference type="ARBA" id="ARBA00023004"/>
    </source>
</evidence>
<dbReference type="CDD" id="cd03479">
    <property type="entry name" value="Rieske_RO_Alpha_PhDO_like"/>
    <property type="match status" value="1"/>
</dbReference>
<dbReference type="Pfam" id="PF00355">
    <property type="entry name" value="Rieske"/>
    <property type="match status" value="1"/>
</dbReference>
<keyword evidence="8" id="KW-1185">Reference proteome</keyword>
<dbReference type="AlphaFoldDB" id="A0A7U4LFR4"/>
<proteinExistence type="predicted"/>
<keyword evidence="5" id="KW-0411">Iron-sulfur</keyword>
<evidence type="ECO:0000256" key="1">
    <source>
        <dbReference type="ARBA" id="ARBA00022714"/>
    </source>
</evidence>
<organism evidence="7 8">
    <name type="scientific">Sphingomonas hengshuiensis</name>
    <dbReference type="NCBI Taxonomy" id="1609977"/>
    <lineage>
        <taxon>Bacteria</taxon>
        <taxon>Pseudomonadati</taxon>
        <taxon>Pseudomonadota</taxon>
        <taxon>Alphaproteobacteria</taxon>
        <taxon>Sphingomonadales</taxon>
        <taxon>Sphingomonadaceae</taxon>
        <taxon>Sphingomonas</taxon>
    </lineage>
</organism>
<keyword evidence="3" id="KW-0560">Oxidoreductase</keyword>
<evidence type="ECO:0000259" key="6">
    <source>
        <dbReference type="PROSITE" id="PS51296"/>
    </source>
</evidence>
<dbReference type="InterPro" id="IPR036922">
    <property type="entry name" value="Rieske_2Fe-2S_sf"/>
</dbReference>
<reference evidence="7 8" key="1">
    <citation type="journal article" date="2015" name="Int. J. Syst. Evol. Microbiol.">
        <title>Sphingomonas hengshuiensis sp. nov., isolated from lake wetland.</title>
        <authorList>
            <person name="Wei S."/>
            <person name="Wang T."/>
            <person name="Liu H."/>
            <person name="Zhang C."/>
            <person name="Guo J."/>
            <person name="Wang Q."/>
            <person name="Liang K."/>
            <person name="Zhang Z."/>
        </authorList>
    </citation>
    <scope>NUCLEOTIDE SEQUENCE [LARGE SCALE GENOMIC DNA]</scope>
    <source>
        <strain evidence="7 8">WHSC-8</strain>
    </source>
</reference>
<keyword evidence="2" id="KW-0479">Metal-binding</keyword>
<evidence type="ECO:0000256" key="5">
    <source>
        <dbReference type="ARBA" id="ARBA00023014"/>
    </source>
</evidence>
<evidence type="ECO:0000313" key="8">
    <source>
        <dbReference type="Proteomes" id="UP000032300"/>
    </source>
</evidence>
<evidence type="ECO:0000313" key="7">
    <source>
        <dbReference type="EMBL" id="AJP72538.1"/>
    </source>
</evidence>
<feature type="domain" description="Rieske" evidence="6">
    <location>
        <begin position="27"/>
        <end position="133"/>
    </location>
</feature>
<evidence type="ECO:0000256" key="2">
    <source>
        <dbReference type="ARBA" id="ARBA00022723"/>
    </source>
</evidence>
<dbReference type="Proteomes" id="UP000032300">
    <property type="component" value="Chromosome"/>
</dbReference>
<dbReference type="SUPFAM" id="SSF55961">
    <property type="entry name" value="Bet v1-like"/>
    <property type="match status" value="1"/>
</dbReference>
<dbReference type="KEGG" id="sphi:TS85_13270"/>
<dbReference type="Pfam" id="PF19301">
    <property type="entry name" value="LigXa_C"/>
    <property type="match status" value="1"/>
</dbReference>
<keyword evidence="4" id="KW-0408">Iron</keyword>
<dbReference type="PROSITE" id="PS00570">
    <property type="entry name" value="RING_HYDROXYL_ALPHA"/>
    <property type="match status" value="1"/>
</dbReference>
<evidence type="ECO:0000256" key="3">
    <source>
        <dbReference type="ARBA" id="ARBA00023002"/>
    </source>
</evidence>
<dbReference type="OrthoDB" id="9800776at2"/>
<name>A0A7U4LFR4_9SPHN</name>
<gene>
    <name evidence="7" type="ORF">TS85_13270</name>
</gene>